<proteinExistence type="predicted"/>
<evidence type="ECO:0000313" key="2">
    <source>
        <dbReference type="Proteomes" id="UP000254266"/>
    </source>
</evidence>
<name>A0A370DM79_9GAMM</name>
<dbReference type="Proteomes" id="UP000254266">
    <property type="component" value="Unassembled WGS sequence"/>
</dbReference>
<gene>
    <name evidence="1" type="ORF">DIZ80_00615</name>
</gene>
<dbReference type="EMBL" id="QFXC01000002">
    <property type="protein sequence ID" value="RDH86009.1"/>
    <property type="molecule type" value="Genomic_DNA"/>
</dbReference>
<comment type="caution">
    <text evidence="1">The sequence shown here is derived from an EMBL/GenBank/DDBJ whole genome shotgun (WGS) entry which is preliminary data.</text>
</comment>
<evidence type="ECO:0000313" key="1">
    <source>
        <dbReference type="EMBL" id="RDH86009.1"/>
    </source>
</evidence>
<dbReference type="AlphaFoldDB" id="A0A370DM79"/>
<sequence length="116" mass="12162">MTPLGPMMAIQTLYTSSTNKSGMFVGGPAPSGKVNLKKNTITVDMSGFFAKHGPMVQNLGGIAEGTYDPGTGGYSMSWSAVLTQGSPTLSNMPVTFRTVTFTFTGVAELADEKLDD</sequence>
<accession>A0A370DM79</accession>
<keyword evidence="2" id="KW-1185">Reference proteome</keyword>
<organism evidence="1 2">
    <name type="scientific">endosymbiont of Galathealinum brachiosum</name>
    <dbReference type="NCBI Taxonomy" id="2200906"/>
    <lineage>
        <taxon>Bacteria</taxon>
        <taxon>Pseudomonadati</taxon>
        <taxon>Pseudomonadota</taxon>
        <taxon>Gammaproteobacteria</taxon>
        <taxon>sulfur-oxidizing symbionts</taxon>
    </lineage>
</organism>
<protein>
    <submittedName>
        <fullName evidence="1">Uncharacterized protein</fullName>
    </submittedName>
</protein>
<reference evidence="1 2" key="1">
    <citation type="journal article" date="2018" name="ISME J.">
        <title>Endosymbiont genomes yield clues of tubeworm success.</title>
        <authorList>
            <person name="Li Y."/>
            <person name="Liles M.R."/>
            <person name="Halanych K.M."/>
        </authorList>
    </citation>
    <scope>NUCLEOTIDE SEQUENCE [LARGE SCALE GENOMIC DNA]</scope>
    <source>
        <strain evidence="1">A1464</strain>
    </source>
</reference>